<dbReference type="SUPFAM" id="SSF158855">
    <property type="entry name" value="Lipase chaperone-like"/>
    <property type="match status" value="1"/>
</dbReference>
<comment type="similarity">
    <text evidence="3">Belongs to the lipase chaperone family.</text>
</comment>
<keyword evidence="19" id="KW-1185">Reference proteome</keyword>
<keyword evidence="5" id="KW-1003">Cell membrane</keyword>
<evidence type="ECO:0000256" key="10">
    <source>
        <dbReference type="ARBA" id="ARBA00023098"/>
    </source>
</evidence>
<evidence type="ECO:0000256" key="4">
    <source>
        <dbReference type="ARBA" id="ARBA00019692"/>
    </source>
</evidence>
<feature type="chain" id="PRO_5047302830" description="Lipase chaperone" evidence="17">
    <location>
        <begin position="21"/>
        <end position="377"/>
    </location>
</feature>
<dbReference type="RefSeq" id="WP_386716722.1">
    <property type="nucleotide sequence ID" value="NZ_JBHRSZ010000002.1"/>
</dbReference>
<evidence type="ECO:0000313" key="19">
    <source>
        <dbReference type="Proteomes" id="UP001595476"/>
    </source>
</evidence>
<evidence type="ECO:0000256" key="11">
    <source>
        <dbReference type="ARBA" id="ARBA00023136"/>
    </source>
</evidence>
<organism evidence="18 19">
    <name type="scientific">Litoribrevibacter euphylliae</name>
    <dbReference type="NCBI Taxonomy" id="1834034"/>
    <lineage>
        <taxon>Bacteria</taxon>
        <taxon>Pseudomonadati</taxon>
        <taxon>Pseudomonadota</taxon>
        <taxon>Gammaproteobacteria</taxon>
        <taxon>Oceanospirillales</taxon>
        <taxon>Oceanospirillaceae</taxon>
        <taxon>Litoribrevibacter</taxon>
    </lineage>
</organism>
<evidence type="ECO:0000256" key="15">
    <source>
        <dbReference type="ARBA" id="ARBA00033028"/>
    </source>
</evidence>
<comment type="function">
    <text evidence="1">May be involved in the folding of the extracellular lipase during its passage through the periplasm.</text>
</comment>
<sequence length="377" mass="42632">MKKRYVLAALIVSGLMILMAAAPQLMTSTQETPLTTATQITSHAVEELAKEQASPIQQVKALNIHSLPPETSSHYQDDPSTPRPEYVQQAPSLSGTNIDGSFRLDSANNLVLSLDVRDTFDYFLNTIGEVSSEIAIKEIKSLIAAQLPEPAQTQAITALEDYLTYKAAALEILNRPLTSPEQQTQTYQYQILKDSLSQLRQLQEQYLSPEMNQAFYQEENAFADYTLKSMEIQLNESLSLEEKTQALMLLEEELPEQLQSAMNEISQSQQVAQKAEQLYQSGNREAYQAHLQANYSEDVVQASMDDFDRQQTFESSYQTYQAALKQYDVSNMDETEIQALQEDLRTQYFEGHDLLIAKTRDDLIQTPQEQTNQSLTN</sequence>
<feature type="signal peptide" evidence="17">
    <location>
        <begin position="1"/>
        <end position="20"/>
    </location>
</feature>
<dbReference type="Pfam" id="PF03280">
    <property type="entry name" value="Lipase_chap"/>
    <property type="match status" value="1"/>
</dbReference>
<dbReference type="EMBL" id="JBHRSZ010000002">
    <property type="protein sequence ID" value="MFC3150255.1"/>
    <property type="molecule type" value="Genomic_DNA"/>
</dbReference>
<proteinExistence type="inferred from homology"/>
<reference evidence="19" key="1">
    <citation type="journal article" date="2019" name="Int. J. Syst. Evol. Microbiol.">
        <title>The Global Catalogue of Microorganisms (GCM) 10K type strain sequencing project: providing services to taxonomists for standard genome sequencing and annotation.</title>
        <authorList>
            <consortium name="The Broad Institute Genomics Platform"/>
            <consortium name="The Broad Institute Genome Sequencing Center for Infectious Disease"/>
            <person name="Wu L."/>
            <person name="Ma J."/>
        </authorList>
    </citation>
    <scope>NUCLEOTIDE SEQUENCE [LARGE SCALE GENOMIC DNA]</scope>
    <source>
        <strain evidence="19">KCTC 52438</strain>
    </source>
</reference>
<evidence type="ECO:0000256" key="6">
    <source>
        <dbReference type="ARBA" id="ARBA00022519"/>
    </source>
</evidence>
<comment type="subcellular location">
    <subcellularLocation>
        <location evidence="2">Cell inner membrane</location>
        <topology evidence="2">Single-pass membrane protein</topology>
        <orientation evidence="2">Periplasmic side</orientation>
    </subcellularLocation>
</comment>
<accession>A0ABV7H8X1</accession>
<keyword evidence="9" id="KW-1133">Transmembrane helix</keyword>
<gene>
    <name evidence="18" type="ORF">ACFOEK_04385</name>
</gene>
<evidence type="ECO:0000256" key="13">
    <source>
        <dbReference type="ARBA" id="ARBA00030948"/>
    </source>
</evidence>
<keyword evidence="12" id="KW-0143">Chaperone</keyword>
<evidence type="ECO:0000256" key="14">
    <source>
        <dbReference type="ARBA" id="ARBA00031542"/>
    </source>
</evidence>
<evidence type="ECO:0000256" key="8">
    <source>
        <dbReference type="ARBA" id="ARBA00022963"/>
    </source>
</evidence>
<name>A0ABV7H8X1_9GAMM</name>
<keyword evidence="8" id="KW-0442">Lipid degradation</keyword>
<evidence type="ECO:0000256" key="5">
    <source>
        <dbReference type="ARBA" id="ARBA00022475"/>
    </source>
</evidence>
<evidence type="ECO:0000256" key="16">
    <source>
        <dbReference type="SAM" id="MobiDB-lite"/>
    </source>
</evidence>
<keyword evidence="17" id="KW-0732">Signal</keyword>
<evidence type="ECO:0000256" key="9">
    <source>
        <dbReference type="ARBA" id="ARBA00022989"/>
    </source>
</evidence>
<evidence type="ECO:0000256" key="12">
    <source>
        <dbReference type="ARBA" id="ARBA00023186"/>
    </source>
</evidence>
<evidence type="ECO:0000313" key="18">
    <source>
        <dbReference type="EMBL" id="MFC3150255.1"/>
    </source>
</evidence>
<dbReference type="Proteomes" id="UP001595476">
    <property type="component" value="Unassembled WGS sequence"/>
</dbReference>
<evidence type="ECO:0000256" key="7">
    <source>
        <dbReference type="ARBA" id="ARBA00022692"/>
    </source>
</evidence>
<feature type="region of interest" description="Disordered" evidence="16">
    <location>
        <begin position="68"/>
        <end position="92"/>
    </location>
</feature>
<dbReference type="InterPro" id="IPR004961">
    <property type="entry name" value="Lipase_chaperone"/>
</dbReference>
<evidence type="ECO:0000256" key="3">
    <source>
        <dbReference type="ARBA" id="ARBA00010358"/>
    </source>
</evidence>
<keyword evidence="11" id="KW-0472">Membrane</keyword>
<evidence type="ECO:0000256" key="1">
    <source>
        <dbReference type="ARBA" id="ARBA00003280"/>
    </source>
</evidence>
<keyword evidence="10" id="KW-0443">Lipid metabolism</keyword>
<evidence type="ECO:0000256" key="17">
    <source>
        <dbReference type="SAM" id="SignalP"/>
    </source>
</evidence>
<comment type="caution">
    <text evidence="18">The sequence shown here is derived from an EMBL/GenBank/DDBJ whole genome shotgun (WGS) entry which is preliminary data.</text>
</comment>
<keyword evidence="6" id="KW-0997">Cell inner membrane</keyword>
<keyword evidence="7" id="KW-0812">Transmembrane</keyword>
<protein>
    <recommendedName>
        <fullName evidence="4">Lipase chaperone</fullName>
    </recommendedName>
    <alternativeName>
        <fullName evidence="15">Lipase foldase</fullName>
    </alternativeName>
    <alternativeName>
        <fullName evidence="13">Lipase helper protein</fullName>
    </alternativeName>
    <alternativeName>
        <fullName evidence="14">Lipase modulator</fullName>
    </alternativeName>
</protein>
<evidence type="ECO:0000256" key="2">
    <source>
        <dbReference type="ARBA" id="ARBA00004383"/>
    </source>
</evidence>